<keyword evidence="2" id="KW-1185">Reference proteome</keyword>
<evidence type="ECO:0000313" key="2">
    <source>
        <dbReference type="Proteomes" id="UP000005101"/>
    </source>
</evidence>
<accession>A0ABN0BHN4</accession>
<reference evidence="1 2" key="1">
    <citation type="submission" date="2008-12" db="EMBL/GenBank/DDBJ databases">
        <title>Annotation of Bacteroides fragilis strain 3_1_12.</title>
        <authorList>
            <consortium name="The Broad Institute Genome Sequencing Platform"/>
            <person name="Ward D."/>
            <person name="Young S.K."/>
            <person name="Kodira C.D."/>
            <person name="Zeng Q."/>
            <person name="Koehrsen M."/>
            <person name="Alvarado L."/>
            <person name="Berlin A."/>
            <person name="Borenstein D."/>
            <person name="Chen Z."/>
            <person name="Engels R."/>
            <person name="Freedman E."/>
            <person name="Gellesch M."/>
            <person name="Goldberg J."/>
            <person name="Griggs A."/>
            <person name="Gujja S."/>
            <person name="Heiman D."/>
            <person name="Hepburn T."/>
            <person name="Howarth C."/>
            <person name="Jen D."/>
            <person name="Larson L."/>
            <person name="Lewis B."/>
            <person name="Mehta T."/>
            <person name="Park D."/>
            <person name="Pearson M."/>
            <person name="Roberts A."/>
            <person name="Saif S."/>
            <person name="Shea T."/>
            <person name="Shenoy N."/>
            <person name="Sisk P."/>
            <person name="Stolte C."/>
            <person name="Sykes S."/>
            <person name="Walk T."/>
            <person name="White J."/>
            <person name="Yandava C."/>
            <person name="Allen-Vercoe E."/>
            <person name="Strauss J."/>
            <person name="Ambrose C."/>
            <person name="Lander E."/>
            <person name="Nusbaum C."/>
            <person name="Galagan J."/>
            <person name="Birren B."/>
        </authorList>
    </citation>
    <scope>NUCLEOTIDE SEQUENCE [LARGE SCALE GENOMIC DNA]</scope>
    <source>
        <strain evidence="1 2">3_1_12</strain>
    </source>
</reference>
<evidence type="ECO:0000313" key="1">
    <source>
        <dbReference type="EMBL" id="EFR52447.1"/>
    </source>
</evidence>
<name>A0ABN0BHN4_BACFG</name>
<organism evidence="1 2">
    <name type="scientific">Bacteroides fragilis 3_1_12</name>
    <dbReference type="NCBI Taxonomy" id="457424"/>
    <lineage>
        <taxon>Bacteria</taxon>
        <taxon>Pseudomonadati</taxon>
        <taxon>Bacteroidota</taxon>
        <taxon>Bacteroidia</taxon>
        <taxon>Bacteroidales</taxon>
        <taxon>Bacteroidaceae</taxon>
        <taxon>Bacteroides</taxon>
    </lineage>
</organism>
<sequence length="54" mass="6352">MKRGYKECTSGIWDNYSPQRAQRTQSFKIEKNKTLCPSCYPVMNTMKAAKEKFK</sequence>
<protein>
    <submittedName>
        <fullName evidence="1">Uncharacterized protein</fullName>
    </submittedName>
</protein>
<gene>
    <name evidence="1" type="ORF">BFAG_01142</name>
</gene>
<proteinExistence type="predicted"/>
<dbReference type="EMBL" id="EQ973213">
    <property type="protein sequence ID" value="EFR52447.1"/>
    <property type="molecule type" value="Genomic_DNA"/>
</dbReference>
<dbReference type="Proteomes" id="UP000005101">
    <property type="component" value="Unassembled WGS sequence"/>
</dbReference>